<evidence type="ECO:0000313" key="2">
    <source>
        <dbReference type="EMBL" id="GAA2625149.1"/>
    </source>
</evidence>
<keyword evidence="1" id="KW-1133">Transmembrane helix</keyword>
<organism evidence="2 3">
    <name type="scientific">Actinomadura fulvescens</name>
    <dbReference type="NCBI Taxonomy" id="46160"/>
    <lineage>
        <taxon>Bacteria</taxon>
        <taxon>Bacillati</taxon>
        <taxon>Actinomycetota</taxon>
        <taxon>Actinomycetes</taxon>
        <taxon>Streptosporangiales</taxon>
        <taxon>Thermomonosporaceae</taxon>
        <taxon>Actinomadura</taxon>
    </lineage>
</organism>
<evidence type="ECO:0008006" key="4">
    <source>
        <dbReference type="Google" id="ProtNLM"/>
    </source>
</evidence>
<keyword evidence="1" id="KW-0472">Membrane</keyword>
<dbReference type="Proteomes" id="UP001501509">
    <property type="component" value="Unassembled WGS sequence"/>
</dbReference>
<feature type="transmembrane region" description="Helical" evidence="1">
    <location>
        <begin position="135"/>
        <end position="160"/>
    </location>
</feature>
<keyword evidence="3" id="KW-1185">Reference proteome</keyword>
<feature type="transmembrane region" description="Helical" evidence="1">
    <location>
        <begin position="172"/>
        <end position="195"/>
    </location>
</feature>
<evidence type="ECO:0000256" key="1">
    <source>
        <dbReference type="SAM" id="Phobius"/>
    </source>
</evidence>
<feature type="transmembrane region" description="Helical" evidence="1">
    <location>
        <begin position="202"/>
        <end position="220"/>
    </location>
</feature>
<dbReference type="Pfam" id="PF13367">
    <property type="entry name" value="PrsW-protease"/>
    <property type="match status" value="1"/>
</dbReference>
<feature type="transmembrane region" description="Helical" evidence="1">
    <location>
        <begin position="67"/>
        <end position="88"/>
    </location>
</feature>
<dbReference type="EMBL" id="BAAATD010000012">
    <property type="protein sequence ID" value="GAA2625149.1"/>
    <property type="molecule type" value="Genomic_DNA"/>
</dbReference>
<reference evidence="3" key="1">
    <citation type="journal article" date="2019" name="Int. J. Syst. Evol. Microbiol.">
        <title>The Global Catalogue of Microorganisms (GCM) 10K type strain sequencing project: providing services to taxonomists for standard genome sequencing and annotation.</title>
        <authorList>
            <consortium name="The Broad Institute Genomics Platform"/>
            <consortium name="The Broad Institute Genome Sequencing Center for Infectious Disease"/>
            <person name="Wu L."/>
            <person name="Ma J."/>
        </authorList>
    </citation>
    <scope>NUCLEOTIDE SEQUENCE [LARGE SCALE GENOMIC DNA]</scope>
    <source>
        <strain evidence="3">JCM 6833</strain>
    </source>
</reference>
<dbReference type="RefSeq" id="WP_344546985.1">
    <property type="nucleotide sequence ID" value="NZ_BAAATD010000012.1"/>
</dbReference>
<feature type="transmembrane region" description="Helical" evidence="1">
    <location>
        <begin position="226"/>
        <end position="245"/>
    </location>
</feature>
<keyword evidence="1" id="KW-0812">Transmembrane</keyword>
<accession>A0ABP6CQ54</accession>
<sequence>MASVIRRWAWVLVLLVGLVLYLVVLAALVDTDNPNYVPSMILLGSTVVPVTFLTFAAGRSGHWQVPALTLGFAALFGGVIGTVTAGLLEYDTIRDLGVLPALFIAVIEETTKLIVPVAIVIWAWSRKRLHPGDGLVIGVAVGMGFAALETMGYAFTTLIASRGNVGDVEQTLFLRGLLSPAGHIAWTGLTCGALWRLATTPTAKTVIGALATYVAAIALHTCWDGIGGLITYLVVGVISLSWLLWELHRSNTVRYDTPPAASRHS</sequence>
<evidence type="ECO:0000313" key="3">
    <source>
        <dbReference type="Proteomes" id="UP001501509"/>
    </source>
</evidence>
<comment type="caution">
    <text evidence="2">The sequence shown here is derived from an EMBL/GenBank/DDBJ whole genome shotgun (WGS) entry which is preliminary data.</text>
</comment>
<protein>
    <recommendedName>
        <fullName evidence="4">PrsW family intramembrane metalloprotease</fullName>
    </recommendedName>
</protein>
<feature type="transmembrane region" description="Helical" evidence="1">
    <location>
        <begin position="36"/>
        <end position="55"/>
    </location>
</feature>
<gene>
    <name evidence="2" type="ORF">GCM10010411_72170</name>
</gene>
<name>A0ABP6CQ54_9ACTN</name>
<proteinExistence type="predicted"/>
<dbReference type="PANTHER" id="PTHR36844:SF1">
    <property type="entry name" value="PROTEASE PRSW"/>
    <property type="match status" value="1"/>
</dbReference>
<feature type="transmembrane region" description="Helical" evidence="1">
    <location>
        <begin position="100"/>
        <end position="123"/>
    </location>
</feature>
<dbReference type="PANTHER" id="PTHR36844">
    <property type="entry name" value="PROTEASE PRSW"/>
    <property type="match status" value="1"/>
</dbReference>
<dbReference type="InterPro" id="IPR026898">
    <property type="entry name" value="PrsW"/>
</dbReference>